<evidence type="ECO:0000313" key="2">
    <source>
        <dbReference type="EMBL" id="GAI74202.1"/>
    </source>
</evidence>
<dbReference type="Pfam" id="PF09723">
    <property type="entry name" value="Zn_ribbon_8"/>
    <property type="match status" value="1"/>
</dbReference>
<gene>
    <name evidence="2" type="ORF">S12H4_15798</name>
</gene>
<sequence>MPIYTYKCKNCGEVFDFLKLKKSEKVKCKKCGSINLEKQFAAFGVRMNDSSSTSGSSCPTGTCPL</sequence>
<dbReference type="NCBIfam" id="TIGR02605">
    <property type="entry name" value="CxxC_CxxC_SSSS"/>
    <property type="match status" value="1"/>
</dbReference>
<dbReference type="InterPro" id="IPR029040">
    <property type="entry name" value="RPABC4/Spt4"/>
</dbReference>
<protein>
    <recommendedName>
        <fullName evidence="1">Putative regulatory protein FmdB zinc ribbon domain-containing protein</fullName>
    </recommendedName>
</protein>
<dbReference type="SMART" id="SM00834">
    <property type="entry name" value="CxxC_CXXC_SSSS"/>
    <property type="match status" value="1"/>
</dbReference>
<feature type="domain" description="Putative regulatory protein FmdB zinc ribbon" evidence="1">
    <location>
        <begin position="1"/>
        <end position="41"/>
    </location>
</feature>
<name>X1R073_9ZZZZ</name>
<dbReference type="Gene3D" id="2.20.28.30">
    <property type="entry name" value="RNA polymerase ii, chain L"/>
    <property type="match status" value="1"/>
</dbReference>
<evidence type="ECO:0000259" key="1">
    <source>
        <dbReference type="SMART" id="SM00834"/>
    </source>
</evidence>
<proteinExistence type="predicted"/>
<dbReference type="InterPro" id="IPR013429">
    <property type="entry name" value="Regulatory_FmdB_Zinc_ribbon"/>
</dbReference>
<accession>X1R073</accession>
<dbReference type="EMBL" id="BARW01007610">
    <property type="protein sequence ID" value="GAI74202.1"/>
    <property type="molecule type" value="Genomic_DNA"/>
</dbReference>
<comment type="caution">
    <text evidence="2">The sequence shown here is derived from an EMBL/GenBank/DDBJ whole genome shotgun (WGS) entry which is preliminary data.</text>
</comment>
<organism evidence="2">
    <name type="scientific">marine sediment metagenome</name>
    <dbReference type="NCBI Taxonomy" id="412755"/>
    <lineage>
        <taxon>unclassified sequences</taxon>
        <taxon>metagenomes</taxon>
        <taxon>ecological metagenomes</taxon>
    </lineage>
</organism>
<dbReference type="SUPFAM" id="SSF63393">
    <property type="entry name" value="RNA polymerase subunits"/>
    <property type="match status" value="1"/>
</dbReference>
<reference evidence="2" key="1">
    <citation type="journal article" date="2014" name="Front. Microbiol.">
        <title>High frequency of phylogenetically diverse reductive dehalogenase-homologous genes in deep subseafloor sedimentary metagenomes.</title>
        <authorList>
            <person name="Kawai M."/>
            <person name="Futagami T."/>
            <person name="Toyoda A."/>
            <person name="Takaki Y."/>
            <person name="Nishi S."/>
            <person name="Hori S."/>
            <person name="Arai W."/>
            <person name="Tsubouchi T."/>
            <person name="Morono Y."/>
            <person name="Uchiyama I."/>
            <person name="Ito T."/>
            <person name="Fujiyama A."/>
            <person name="Inagaki F."/>
            <person name="Takami H."/>
        </authorList>
    </citation>
    <scope>NUCLEOTIDE SEQUENCE</scope>
    <source>
        <strain evidence="2">Expedition CK06-06</strain>
    </source>
</reference>
<dbReference type="AlphaFoldDB" id="X1R073"/>